<name>A0A446BFR4_9PEZI</name>
<evidence type="ECO:0000256" key="4">
    <source>
        <dbReference type="ARBA" id="ARBA00022827"/>
    </source>
</evidence>
<keyword evidence="5" id="KW-0560">Oxidoreductase</keyword>
<dbReference type="InterPro" id="IPR012951">
    <property type="entry name" value="BBE"/>
</dbReference>
<dbReference type="Pfam" id="PF08031">
    <property type="entry name" value="BBE"/>
    <property type="match status" value="1"/>
</dbReference>
<keyword evidence="3" id="KW-0285">Flavoprotein</keyword>
<dbReference type="InterPro" id="IPR006094">
    <property type="entry name" value="Oxid_FAD_bind_N"/>
</dbReference>
<comment type="similarity">
    <text evidence="2">Belongs to the oxygen-dependent FAD-linked oxidoreductase family.</text>
</comment>
<dbReference type="InterPro" id="IPR050416">
    <property type="entry name" value="FAD-linked_Oxidoreductase"/>
</dbReference>
<evidence type="ECO:0000313" key="8">
    <source>
        <dbReference type="EMBL" id="SPQ21356.1"/>
    </source>
</evidence>
<evidence type="ECO:0000256" key="3">
    <source>
        <dbReference type="ARBA" id="ARBA00022630"/>
    </source>
</evidence>
<evidence type="ECO:0000313" key="9">
    <source>
        <dbReference type="Proteomes" id="UP000289323"/>
    </source>
</evidence>
<keyword evidence="4" id="KW-0274">FAD</keyword>
<dbReference type="Pfam" id="PF01565">
    <property type="entry name" value="FAD_binding_4"/>
    <property type="match status" value="1"/>
</dbReference>
<protein>
    <submittedName>
        <fullName evidence="8">8ad71b38-e4d3-4c6b-995d-6b8a13f2bf56</fullName>
    </submittedName>
</protein>
<dbReference type="AlphaFoldDB" id="A0A446BFR4"/>
<dbReference type="GO" id="GO:0071949">
    <property type="term" value="F:FAD binding"/>
    <property type="evidence" value="ECO:0007669"/>
    <property type="project" value="InterPro"/>
</dbReference>
<feature type="signal peptide" evidence="6">
    <location>
        <begin position="1"/>
        <end position="23"/>
    </location>
</feature>
<accession>A0A446BFR4</accession>
<dbReference type="Gene3D" id="3.40.462.20">
    <property type="match status" value="1"/>
</dbReference>
<dbReference type="Proteomes" id="UP000289323">
    <property type="component" value="Unassembled WGS sequence"/>
</dbReference>
<dbReference type="SUPFAM" id="SSF56176">
    <property type="entry name" value="FAD-binding/transporter-associated domain-like"/>
    <property type="match status" value="1"/>
</dbReference>
<sequence length="522" mass="55920">MCWFRADLVAAAVVALAAATASAAPAEAVLATSAATPSVPPVAATSAVCCSLKDIVNELSNLSSQAEIYFPGSDQFTQYSARWSNVGAPIVNVTVLPATENDVVQIVSFANKCNIPFLAFNGVHGSITTLGRMNWGIDINLSLLSGITIAADGQTATIAGGTNSKVVVDTLWAAGKQTVTGTCECVSYMGPALGGGHGWLQGRYGLVADQWVSMNIVLANGTLTTIDANSDLWWAVRGAGHNFGIVTSVTVKVYPRVYTNWAIETITFTGDKVKAVYQAVNDYLLRNGTQPVDVTNWSYWFNDPTVDPNGPVIQLYIIQEGVTAVDPTYTQPFHALGPVSVVPDNGTYLDLAGWVGITLASPPCQKAGLANPRFPIYLRSYNATAQQAVYAAFAAATNASSPFANSLFMFEGYPTEGVRAVDPDSSAYAFRTDNDLLIAPLIQYTPAGPDLDRQAEQLGNQLRNILLAGSGSAQLNTYVNYAYGDEQPQAWYGYEQWRLDRLKALKAKYDPHNRFGFYAPVV</sequence>
<dbReference type="InterPro" id="IPR016166">
    <property type="entry name" value="FAD-bd_PCMH"/>
</dbReference>
<evidence type="ECO:0000256" key="6">
    <source>
        <dbReference type="SAM" id="SignalP"/>
    </source>
</evidence>
<dbReference type="InterPro" id="IPR036318">
    <property type="entry name" value="FAD-bd_PCMH-like_sf"/>
</dbReference>
<dbReference type="EMBL" id="OUUZ01000008">
    <property type="protein sequence ID" value="SPQ21356.1"/>
    <property type="molecule type" value="Genomic_DNA"/>
</dbReference>
<dbReference type="Gene3D" id="3.30.465.10">
    <property type="match status" value="1"/>
</dbReference>
<evidence type="ECO:0000256" key="2">
    <source>
        <dbReference type="ARBA" id="ARBA00005466"/>
    </source>
</evidence>
<comment type="cofactor">
    <cofactor evidence="1">
        <name>FAD</name>
        <dbReference type="ChEBI" id="CHEBI:57692"/>
    </cofactor>
</comment>
<evidence type="ECO:0000259" key="7">
    <source>
        <dbReference type="PROSITE" id="PS51387"/>
    </source>
</evidence>
<organism evidence="8 9">
    <name type="scientific">Thermothielavioides terrestris</name>
    <dbReference type="NCBI Taxonomy" id="2587410"/>
    <lineage>
        <taxon>Eukaryota</taxon>
        <taxon>Fungi</taxon>
        <taxon>Dikarya</taxon>
        <taxon>Ascomycota</taxon>
        <taxon>Pezizomycotina</taxon>
        <taxon>Sordariomycetes</taxon>
        <taxon>Sordariomycetidae</taxon>
        <taxon>Sordariales</taxon>
        <taxon>Chaetomiaceae</taxon>
        <taxon>Thermothielavioides</taxon>
    </lineage>
</organism>
<feature type="domain" description="FAD-binding PCMH-type" evidence="7">
    <location>
        <begin position="85"/>
        <end position="256"/>
    </location>
</feature>
<proteinExistence type="inferred from homology"/>
<feature type="chain" id="PRO_5019503032" evidence="6">
    <location>
        <begin position="24"/>
        <end position="522"/>
    </location>
</feature>
<dbReference type="InterPro" id="IPR016169">
    <property type="entry name" value="FAD-bd_PCMH_sub2"/>
</dbReference>
<dbReference type="GO" id="GO:0016491">
    <property type="term" value="F:oxidoreductase activity"/>
    <property type="evidence" value="ECO:0007669"/>
    <property type="project" value="UniProtKB-KW"/>
</dbReference>
<evidence type="ECO:0000256" key="1">
    <source>
        <dbReference type="ARBA" id="ARBA00001974"/>
    </source>
</evidence>
<keyword evidence="6" id="KW-0732">Signal</keyword>
<evidence type="ECO:0000256" key="5">
    <source>
        <dbReference type="ARBA" id="ARBA00023002"/>
    </source>
</evidence>
<dbReference type="PANTHER" id="PTHR42973:SF9">
    <property type="entry name" value="FAD-BINDING PCMH-TYPE DOMAIN-CONTAINING PROTEIN-RELATED"/>
    <property type="match status" value="1"/>
</dbReference>
<dbReference type="PROSITE" id="PS51387">
    <property type="entry name" value="FAD_PCMH"/>
    <property type="match status" value="1"/>
</dbReference>
<dbReference type="PANTHER" id="PTHR42973">
    <property type="entry name" value="BINDING OXIDOREDUCTASE, PUTATIVE (AFU_ORTHOLOGUE AFUA_1G17690)-RELATED"/>
    <property type="match status" value="1"/>
</dbReference>
<reference evidence="8 9" key="1">
    <citation type="submission" date="2018-04" db="EMBL/GenBank/DDBJ databases">
        <authorList>
            <person name="Huttner S."/>
            <person name="Dainat J."/>
        </authorList>
    </citation>
    <scope>NUCLEOTIDE SEQUENCE [LARGE SCALE GENOMIC DNA]</scope>
</reference>
<gene>
    <name evidence="8" type="ORF">TT172_LOCUS3775</name>
</gene>